<name>A0A316THL2_9ACTN</name>
<gene>
    <name evidence="2" type="ORF">DJ010_11550</name>
</gene>
<proteinExistence type="predicted"/>
<protein>
    <submittedName>
        <fullName evidence="2">Uncharacterized protein</fullName>
    </submittedName>
</protein>
<feature type="region of interest" description="Disordered" evidence="1">
    <location>
        <begin position="1"/>
        <end position="20"/>
    </location>
</feature>
<dbReference type="RefSeq" id="WP_109693803.1">
    <property type="nucleotide sequence ID" value="NZ_QGDD01000004.1"/>
</dbReference>
<keyword evidence="3" id="KW-1185">Reference proteome</keyword>
<organism evidence="2 3">
    <name type="scientific">Nocardioides silvaticus</name>
    <dbReference type="NCBI Taxonomy" id="2201891"/>
    <lineage>
        <taxon>Bacteria</taxon>
        <taxon>Bacillati</taxon>
        <taxon>Actinomycetota</taxon>
        <taxon>Actinomycetes</taxon>
        <taxon>Propionibacteriales</taxon>
        <taxon>Nocardioidaceae</taxon>
        <taxon>Nocardioides</taxon>
    </lineage>
</organism>
<dbReference type="Proteomes" id="UP000245507">
    <property type="component" value="Unassembled WGS sequence"/>
</dbReference>
<accession>A0A316THL2</accession>
<dbReference type="EMBL" id="QGDD01000004">
    <property type="protein sequence ID" value="PWN03001.1"/>
    <property type="molecule type" value="Genomic_DNA"/>
</dbReference>
<dbReference type="OrthoDB" id="4861283at2"/>
<sequence length="161" mass="17761">MTDEADPRVLAPGTAPTPFTAEEIREGSRGGKAIRVRIEIAGEEPLFRQNRYLDVDEEGATLERTQVTLDGTPTGEPKSERVTWRELQAHASFPDERTAVEEERIDTPMGELDCLRYAVTEGTLEKVFWFATSLPGMPVRTVTCSDGEVVMTVTMLSNTAG</sequence>
<comment type="caution">
    <text evidence="2">The sequence shown here is derived from an EMBL/GenBank/DDBJ whole genome shotgun (WGS) entry which is preliminary data.</text>
</comment>
<evidence type="ECO:0000313" key="2">
    <source>
        <dbReference type="EMBL" id="PWN03001.1"/>
    </source>
</evidence>
<reference evidence="2 3" key="1">
    <citation type="submission" date="2018-05" db="EMBL/GenBank/DDBJ databases">
        <title>Nocardioides silvaticus genome.</title>
        <authorList>
            <person name="Li C."/>
            <person name="Wang G."/>
        </authorList>
    </citation>
    <scope>NUCLEOTIDE SEQUENCE [LARGE SCALE GENOMIC DNA]</scope>
    <source>
        <strain evidence="2 3">CCTCC AB 2018079</strain>
    </source>
</reference>
<dbReference type="AlphaFoldDB" id="A0A316THL2"/>
<evidence type="ECO:0000313" key="3">
    <source>
        <dbReference type="Proteomes" id="UP000245507"/>
    </source>
</evidence>
<evidence type="ECO:0000256" key="1">
    <source>
        <dbReference type="SAM" id="MobiDB-lite"/>
    </source>
</evidence>